<protein>
    <submittedName>
        <fullName evidence="1">Uncharacterized protein</fullName>
    </submittedName>
</protein>
<reference evidence="1" key="2">
    <citation type="submission" date="2018-04" db="EMBL/GenBank/DDBJ databases">
        <title>OnivRS2 (Oryza nivara Reference Sequence Version 2).</title>
        <authorList>
            <person name="Zhang J."/>
            <person name="Kudrna D."/>
            <person name="Lee S."/>
            <person name="Talag J."/>
            <person name="Rajasekar S."/>
            <person name="Welchert J."/>
            <person name="Hsing Y.-I."/>
            <person name="Wing R.A."/>
        </authorList>
    </citation>
    <scope>NUCLEOTIDE SEQUENCE [LARGE SCALE GENOMIC DNA]</scope>
    <source>
        <strain evidence="1">SL10</strain>
    </source>
</reference>
<organism evidence="1">
    <name type="scientific">Oryza nivara</name>
    <name type="common">Indian wild rice</name>
    <name type="synonym">Oryza sativa f. spontanea</name>
    <dbReference type="NCBI Taxonomy" id="4536"/>
    <lineage>
        <taxon>Eukaryota</taxon>
        <taxon>Viridiplantae</taxon>
        <taxon>Streptophyta</taxon>
        <taxon>Embryophyta</taxon>
        <taxon>Tracheophyta</taxon>
        <taxon>Spermatophyta</taxon>
        <taxon>Magnoliopsida</taxon>
        <taxon>Liliopsida</taxon>
        <taxon>Poales</taxon>
        <taxon>Poaceae</taxon>
        <taxon>BOP clade</taxon>
        <taxon>Oryzoideae</taxon>
        <taxon>Oryzeae</taxon>
        <taxon>Oryzinae</taxon>
        <taxon>Oryza</taxon>
    </lineage>
</organism>
<evidence type="ECO:0000313" key="2">
    <source>
        <dbReference type="Proteomes" id="UP000006591"/>
    </source>
</evidence>
<dbReference type="EnsemblPlants" id="ONIVA04G03850.1">
    <property type="protein sequence ID" value="ONIVA04G03850.1"/>
    <property type="gene ID" value="ONIVA04G03850"/>
</dbReference>
<reference evidence="1" key="1">
    <citation type="submission" date="2015-04" db="UniProtKB">
        <authorList>
            <consortium name="EnsemblPlants"/>
        </authorList>
    </citation>
    <scope>IDENTIFICATION</scope>
    <source>
        <strain evidence="1">SL10</strain>
    </source>
</reference>
<keyword evidence="2" id="KW-1185">Reference proteome</keyword>
<evidence type="ECO:0000313" key="1">
    <source>
        <dbReference type="EnsemblPlants" id="ONIVA04G03850.1"/>
    </source>
</evidence>
<dbReference type="Proteomes" id="UP000006591">
    <property type="component" value="Chromosome 4"/>
</dbReference>
<dbReference type="Gramene" id="ONIVA04G03850.1">
    <property type="protein sequence ID" value="ONIVA04G03850.1"/>
    <property type="gene ID" value="ONIVA04G03850"/>
</dbReference>
<proteinExistence type="predicted"/>
<name>A0A0E0GY89_ORYNI</name>
<sequence>MEKDDGTLAVDDGGRWRLRQRRCFGPCCRTSGNNLTSPIFTHRAPCGWLQRIGWSPPVMEVVCYFSFTRHIYDMNENVFVFFSCLLDDGCLLLHNIEPISIPCRYTLP</sequence>
<accession>A0A0E0GY89</accession>
<dbReference type="AlphaFoldDB" id="A0A0E0GY89"/>
<dbReference type="HOGENOM" id="CLU_120192_2_0_1"/>
<dbReference type="OMA" id="PIFTHRA"/>